<accession>A0A1M5TUI6</accession>
<dbReference type="RefSeq" id="WP_073196150.1">
    <property type="nucleotide sequence ID" value="NZ_FQXO01000025.1"/>
</dbReference>
<keyword evidence="2" id="KW-1185">Reference proteome</keyword>
<organism evidence="1 2">
    <name type="scientific">Caloranaerobacter azorensis DSM 13643</name>
    <dbReference type="NCBI Taxonomy" id="1121264"/>
    <lineage>
        <taxon>Bacteria</taxon>
        <taxon>Bacillati</taxon>
        <taxon>Bacillota</taxon>
        <taxon>Tissierellia</taxon>
        <taxon>Tissierellales</taxon>
        <taxon>Thermohalobacteraceae</taxon>
        <taxon>Caloranaerobacter</taxon>
    </lineage>
</organism>
<protein>
    <submittedName>
        <fullName evidence="1">Uncharacterized protein</fullName>
    </submittedName>
</protein>
<dbReference type="AlphaFoldDB" id="A0A1M5TUI6"/>
<sequence>MNKREIIERIEELKNMSKAFELLTDDRDEEELLTELEGLIDELIFFYKEKLDKVICDDEEIEKHETDFENLGQGWEYYLGIGENIPSYLR</sequence>
<evidence type="ECO:0000313" key="2">
    <source>
        <dbReference type="Proteomes" id="UP000183967"/>
    </source>
</evidence>
<gene>
    <name evidence="1" type="ORF">SAMN02745135_01141</name>
</gene>
<reference evidence="2" key="1">
    <citation type="submission" date="2016-11" db="EMBL/GenBank/DDBJ databases">
        <authorList>
            <person name="Varghese N."/>
            <person name="Submissions S."/>
        </authorList>
    </citation>
    <scope>NUCLEOTIDE SEQUENCE [LARGE SCALE GENOMIC DNA]</scope>
    <source>
        <strain evidence="2">DSM 13643</strain>
    </source>
</reference>
<evidence type="ECO:0000313" key="1">
    <source>
        <dbReference type="EMBL" id="SHH54369.1"/>
    </source>
</evidence>
<dbReference type="EMBL" id="FQXO01000025">
    <property type="protein sequence ID" value="SHH54369.1"/>
    <property type="molecule type" value="Genomic_DNA"/>
</dbReference>
<proteinExistence type="predicted"/>
<dbReference type="Proteomes" id="UP000183967">
    <property type="component" value="Unassembled WGS sequence"/>
</dbReference>
<name>A0A1M5TUI6_9FIRM</name>